<organism evidence="2 3">
    <name type="scientific">Gloeobacter morelensis MG652769</name>
    <dbReference type="NCBI Taxonomy" id="2781736"/>
    <lineage>
        <taxon>Bacteria</taxon>
        <taxon>Bacillati</taxon>
        <taxon>Cyanobacteriota</taxon>
        <taxon>Cyanophyceae</taxon>
        <taxon>Gloeobacterales</taxon>
        <taxon>Gloeobacteraceae</taxon>
        <taxon>Gloeobacter</taxon>
        <taxon>Gloeobacter morelensis</taxon>
    </lineage>
</organism>
<feature type="signal peptide" evidence="1">
    <location>
        <begin position="1"/>
        <end position="22"/>
    </location>
</feature>
<dbReference type="EMBL" id="CP063845">
    <property type="protein sequence ID" value="UFP94463.1"/>
    <property type="molecule type" value="Genomic_DNA"/>
</dbReference>
<evidence type="ECO:0000313" key="2">
    <source>
        <dbReference type="EMBL" id="UFP94463.1"/>
    </source>
</evidence>
<gene>
    <name evidence="2" type="ORF">ISF26_22425</name>
</gene>
<reference evidence="2 3" key="1">
    <citation type="journal article" date="2021" name="Genome Biol. Evol.">
        <title>Complete Genome Sequencing of a Novel Gloeobacter Species from a Waterfall Cave in Mexico.</title>
        <authorList>
            <person name="Saw J.H."/>
            <person name="Cardona T."/>
            <person name="Montejano G."/>
        </authorList>
    </citation>
    <scope>NUCLEOTIDE SEQUENCE [LARGE SCALE GENOMIC DNA]</scope>
    <source>
        <strain evidence="2">MG652769</strain>
    </source>
</reference>
<proteinExistence type="predicted"/>
<protein>
    <submittedName>
        <fullName evidence="2">Uncharacterized protein</fullName>
    </submittedName>
</protein>
<keyword evidence="3" id="KW-1185">Reference proteome</keyword>
<evidence type="ECO:0000256" key="1">
    <source>
        <dbReference type="SAM" id="SignalP"/>
    </source>
</evidence>
<sequence>MSFFRHIAVAMLLLAVAPTVSAQEQTTLQPQAETCREQQNGHSVEIRALRSQYTQAKVHADWAQAKALRTQIEALRAEAEQQHLACNAGATAPS</sequence>
<dbReference type="Proteomes" id="UP001054846">
    <property type="component" value="Chromosome"/>
</dbReference>
<feature type="chain" id="PRO_5046406997" evidence="1">
    <location>
        <begin position="23"/>
        <end position="94"/>
    </location>
</feature>
<evidence type="ECO:0000313" key="3">
    <source>
        <dbReference type="Proteomes" id="UP001054846"/>
    </source>
</evidence>
<dbReference type="RefSeq" id="WP_230841517.1">
    <property type="nucleotide sequence ID" value="NZ_CP063845.1"/>
</dbReference>
<accession>A0ABY3PLD5</accession>
<keyword evidence="1" id="KW-0732">Signal</keyword>
<name>A0ABY3PLD5_9CYAN</name>